<evidence type="ECO:0000313" key="9">
    <source>
        <dbReference type="EMBL" id="CAH0379846.1"/>
    </source>
</evidence>
<protein>
    <recommendedName>
        <fullName evidence="8">Calponin-homology (CH) domain-containing protein</fullName>
    </recommendedName>
</protein>
<sequence length="591" mass="61746">MASQERRYVSPSKPGNNADPAWLRRQQRFFTAYVNSKLNKRDDVNAVTDLFEDLKDGRVLKAFVEELSGTTIAGKQTSGSTIIQHVANLTPTFAFIKSTTKIVGIGPQDVADGNPGLVLGLLWSLIVFFASRDLGANQTKDLKKTLLDWVQKRCARRVHVDDLGASLADGRAFLALLEDEGFAYEPSKDASDNLKRAFDHAEQAYGAPRLLDETDADFWREDKAVVAYLAELVKRLPERKVTGREAVEAVDACFASGIVADCARDLDGVLSTLSSSKGWLGGLLTQKVPSVALIVEESNASIAVAVARGQREASARSCDLHVIVVKKGDDVTALLKERFDDKPPDYVLVDAPGCTTVRGAALCFAAPGACAVDVSTRLKQESGVDSAEVDVLDANRVLCACLRSATAVSLPGTADAEAEEAAEAAGAADLLKSRARVAALAPTDAAAGTFPCTSSIASLSVRVAPGVSAEAASSMVGDALRSCAVVDFGAEAEVFATSATDGFCSAPGLDLAARFRAACVSETPDAIVVAPTVAARSVPVAAAAYRALGAATFALSLRSANDAASLQASARVLARIVSGEALPPAAVEAAE</sequence>
<evidence type="ECO:0000256" key="7">
    <source>
        <dbReference type="SAM" id="MobiDB-lite"/>
    </source>
</evidence>
<keyword evidence="2" id="KW-0812">Transmembrane</keyword>
<dbReference type="Pfam" id="PF00307">
    <property type="entry name" value="CH"/>
    <property type="match status" value="2"/>
</dbReference>
<dbReference type="PROSITE" id="PS00020">
    <property type="entry name" value="ACTININ_2"/>
    <property type="match status" value="1"/>
</dbReference>
<dbReference type="PANTHER" id="PTHR47535">
    <property type="entry name" value="MUSCLE-SPECIFIC PROTEIN 300 KDA, ISOFORM G"/>
    <property type="match status" value="1"/>
</dbReference>
<evidence type="ECO:0000259" key="8">
    <source>
        <dbReference type="PROSITE" id="PS50021"/>
    </source>
</evidence>
<feature type="domain" description="Calponin-homology (CH)" evidence="8">
    <location>
        <begin position="24"/>
        <end position="130"/>
    </location>
</feature>
<dbReference type="Gene3D" id="1.10.418.10">
    <property type="entry name" value="Calponin-like domain"/>
    <property type="match status" value="2"/>
</dbReference>
<dbReference type="InterPro" id="IPR001589">
    <property type="entry name" value="Actinin_actin-bd_CS"/>
</dbReference>
<dbReference type="GO" id="GO:0005640">
    <property type="term" value="C:nuclear outer membrane"/>
    <property type="evidence" value="ECO:0007669"/>
    <property type="project" value="TreeGrafter"/>
</dbReference>
<dbReference type="GO" id="GO:0034993">
    <property type="term" value="C:meiotic nuclear membrane microtubule tethering complex"/>
    <property type="evidence" value="ECO:0007669"/>
    <property type="project" value="TreeGrafter"/>
</dbReference>
<evidence type="ECO:0000256" key="6">
    <source>
        <dbReference type="ARBA" id="ARBA00023203"/>
    </source>
</evidence>
<dbReference type="InterPro" id="IPR001715">
    <property type="entry name" value="CH_dom"/>
</dbReference>
<reference evidence="9" key="1">
    <citation type="submission" date="2021-11" db="EMBL/GenBank/DDBJ databases">
        <authorList>
            <consortium name="Genoscope - CEA"/>
            <person name="William W."/>
        </authorList>
    </citation>
    <scope>NUCLEOTIDE SEQUENCE</scope>
</reference>
<feature type="region of interest" description="Disordered" evidence="7">
    <location>
        <begin position="1"/>
        <end position="20"/>
    </location>
</feature>
<dbReference type="Proteomes" id="UP000789595">
    <property type="component" value="Unassembled WGS sequence"/>
</dbReference>
<dbReference type="SMART" id="SM00033">
    <property type="entry name" value="CH"/>
    <property type="match status" value="2"/>
</dbReference>
<keyword evidence="3" id="KW-0677">Repeat</keyword>
<dbReference type="GO" id="GO:0051015">
    <property type="term" value="F:actin filament binding"/>
    <property type="evidence" value="ECO:0007669"/>
    <property type="project" value="TreeGrafter"/>
</dbReference>
<gene>
    <name evidence="9" type="ORF">PECAL_6P14850</name>
</gene>
<evidence type="ECO:0000256" key="4">
    <source>
        <dbReference type="ARBA" id="ARBA00022989"/>
    </source>
</evidence>
<dbReference type="InterPro" id="IPR052403">
    <property type="entry name" value="LINC-complex_assoc"/>
</dbReference>
<keyword evidence="5" id="KW-0472">Membrane</keyword>
<evidence type="ECO:0000256" key="2">
    <source>
        <dbReference type="ARBA" id="ARBA00022692"/>
    </source>
</evidence>
<dbReference type="EMBL" id="CAKKNE010000006">
    <property type="protein sequence ID" value="CAH0379846.1"/>
    <property type="molecule type" value="Genomic_DNA"/>
</dbReference>
<evidence type="ECO:0000256" key="3">
    <source>
        <dbReference type="ARBA" id="ARBA00022737"/>
    </source>
</evidence>
<dbReference type="PANTHER" id="PTHR47535:SF1">
    <property type="entry name" value="NESPRIN-1"/>
    <property type="match status" value="1"/>
</dbReference>
<dbReference type="SUPFAM" id="SSF47576">
    <property type="entry name" value="Calponin-homology domain, CH-domain"/>
    <property type="match status" value="1"/>
</dbReference>
<dbReference type="OrthoDB" id="10017054at2759"/>
<dbReference type="AlphaFoldDB" id="A0A8J2X3Q2"/>
<dbReference type="PROSITE" id="PS50021">
    <property type="entry name" value="CH"/>
    <property type="match status" value="1"/>
</dbReference>
<proteinExistence type="predicted"/>
<organism evidence="9 10">
    <name type="scientific">Pelagomonas calceolata</name>
    <dbReference type="NCBI Taxonomy" id="35677"/>
    <lineage>
        <taxon>Eukaryota</taxon>
        <taxon>Sar</taxon>
        <taxon>Stramenopiles</taxon>
        <taxon>Ochrophyta</taxon>
        <taxon>Pelagophyceae</taxon>
        <taxon>Pelagomonadales</taxon>
        <taxon>Pelagomonadaceae</taxon>
        <taxon>Pelagomonas</taxon>
    </lineage>
</organism>
<name>A0A8J2X3Q2_9STRA</name>
<dbReference type="InterPro" id="IPR036872">
    <property type="entry name" value="CH_dom_sf"/>
</dbReference>
<comment type="caution">
    <text evidence="9">The sequence shown here is derived from an EMBL/GenBank/DDBJ whole genome shotgun (WGS) entry which is preliminary data.</text>
</comment>
<dbReference type="GO" id="GO:0005737">
    <property type="term" value="C:cytoplasm"/>
    <property type="evidence" value="ECO:0007669"/>
    <property type="project" value="TreeGrafter"/>
</dbReference>
<accession>A0A8J2X3Q2</accession>
<evidence type="ECO:0000256" key="1">
    <source>
        <dbReference type="ARBA" id="ARBA00004370"/>
    </source>
</evidence>
<keyword evidence="6" id="KW-0009">Actin-binding</keyword>
<comment type="subcellular location">
    <subcellularLocation>
        <location evidence="1">Membrane</location>
    </subcellularLocation>
</comment>
<evidence type="ECO:0000313" key="10">
    <source>
        <dbReference type="Proteomes" id="UP000789595"/>
    </source>
</evidence>
<keyword evidence="4" id="KW-1133">Transmembrane helix</keyword>
<evidence type="ECO:0000256" key="5">
    <source>
        <dbReference type="ARBA" id="ARBA00023136"/>
    </source>
</evidence>
<keyword evidence="10" id="KW-1185">Reference proteome</keyword>
<dbReference type="GO" id="GO:0007097">
    <property type="term" value="P:nuclear migration"/>
    <property type="evidence" value="ECO:0007669"/>
    <property type="project" value="TreeGrafter"/>
</dbReference>